<dbReference type="AlphaFoldDB" id="A0A9N9JQZ9"/>
<proteinExistence type="predicted"/>
<sequence length="116" mass="13645">WKCLLKKYNNDNVVNYLQWLYANKESWAKTFVLKLFIVRISSTSWIESYNAKVNRLIFNSNTTILELSEKLMTCIFEKDKKTKYTLFHALVPKAVLTAIANTILPNICQIIFKYLT</sequence>
<protein>
    <submittedName>
        <fullName evidence="1">8834_t:CDS:1</fullName>
    </submittedName>
</protein>
<gene>
    <name evidence="1" type="ORF">RFULGI_LOCUS16472</name>
</gene>
<dbReference type="OrthoDB" id="2444656at2759"/>
<dbReference type="Proteomes" id="UP000789396">
    <property type="component" value="Unassembled WGS sequence"/>
</dbReference>
<feature type="non-terminal residue" evidence="1">
    <location>
        <position position="1"/>
    </location>
</feature>
<reference evidence="1" key="1">
    <citation type="submission" date="2021-06" db="EMBL/GenBank/DDBJ databases">
        <authorList>
            <person name="Kallberg Y."/>
            <person name="Tangrot J."/>
            <person name="Rosling A."/>
        </authorList>
    </citation>
    <scope>NUCLEOTIDE SEQUENCE</scope>
    <source>
        <strain evidence="1">IN212</strain>
    </source>
</reference>
<feature type="non-terminal residue" evidence="1">
    <location>
        <position position="116"/>
    </location>
</feature>
<evidence type="ECO:0000313" key="1">
    <source>
        <dbReference type="EMBL" id="CAG8788184.1"/>
    </source>
</evidence>
<accession>A0A9N9JQZ9</accession>
<evidence type="ECO:0000313" key="2">
    <source>
        <dbReference type="Proteomes" id="UP000789396"/>
    </source>
</evidence>
<name>A0A9N9JQZ9_9GLOM</name>
<dbReference type="EMBL" id="CAJVPZ010058586">
    <property type="protein sequence ID" value="CAG8788184.1"/>
    <property type="molecule type" value="Genomic_DNA"/>
</dbReference>
<organism evidence="1 2">
    <name type="scientific">Racocetra fulgida</name>
    <dbReference type="NCBI Taxonomy" id="60492"/>
    <lineage>
        <taxon>Eukaryota</taxon>
        <taxon>Fungi</taxon>
        <taxon>Fungi incertae sedis</taxon>
        <taxon>Mucoromycota</taxon>
        <taxon>Glomeromycotina</taxon>
        <taxon>Glomeromycetes</taxon>
        <taxon>Diversisporales</taxon>
        <taxon>Gigasporaceae</taxon>
        <taxon>Racocetra</taxon>
    </lineage>
</organism>
<keyword evidence="2" id="KW-1185">Reference proteome</keyword>
<comment type="caution">
    <text evidence="1">The sequence shown here is derived from an EMBL/GenBank/DDBJ whole genome shotgun (WGS) entry which is preliminary data.</text>
</comment>